<name>A0A067G9F7_CITSI</name>
<evidence type="ECO:0000313" key="2">
    <source>
        <dbReference type="EMBL" id="KDO72046.1"/>
    </source>
</evidence>
<keyword evidence="3" id="KW-1185">Reference proteome</keyword>
<evidence type="ECO:0000256" key="1">
    <source>
        <dbReference type="SAM" id="MobiDB-lite"/>
    </source>
</evidence>
<sequence>HGHITMVDLGQHSYGSSPWPASRWAGQS</sequence>
<protein>
    <submittedName>
        <fullName evidence="2">Uncharacterized protein</fullName>
    </submittedName>
</protein>
<dbReference type="AlphaFoldDB" id="A0A067G9F7"/>
<organism evidence="2 3">
    <name type="scientific">Citrus sinensis</name>
    <name type="common">Sweet orange</name>
    <name type="synonym">Citrus aurantium var. sinensis</name>
    <dbReference type="NCBI Taxonomy" id="2711"/>
    <lineage>
        <taxon>Eukaryota</taxon>
        <taxon>Viridiplantae</taxon>
        <taxon>Streptophyta</taxon>
        <taxon>Embryophyta</taxon>
        <taxon>Tracheophyta</taxon>
        <taxon>Spermatophyta</taxon>
        <taxon>Magnoliopsida</taxon>
        <taxon>eudicotyledons</taxon>
        <taxon>Gunneridae</taxon>
        <taxon>Pentapetalae</taxon>
        <taxon>rosids</taxon>
        <taxon>malvids</taxon>
        <taxon>Sapindales</taxon>
        <taxon>Rutaceae</taxon>
        <taxon>Aurantioideae</taxon>
        <taxon>Citrus</taxon>
    </lineage>
</organism>
<proteinExistence type="predicted"/>
<gene>
    <name evidence="2" type="ORF">CISIN_1g0061312mg</name>
</gene>
<accession>A0A067G9F7</accession>
<evidence type="ECO:0000313" key="3">
    <source>
        <dbReference type="Proteomes" id="UP000027120"/>
    </source>
</evidence>
<dbReference type="EMBL" id="KK784888">
    <property type="protein sequence ID" value="KDO72046.1"/>
    <property type="molecule type" value="Genomic_DNA"/>
</dbReference>
<dbReference type="Proteomes" id="UP000027120">
    <property type="component" value="Unassembled WGS sequence"/>
</dbReference>
<feature type="non-terminal residue" evidence="2">
    <location>
        <position position="1"/>
    </location>
</feature>
<reference evidence="2 3" key="1">
    <citation type="submission" date="2014-04" db="EMBL/GenBank/DDBJ databases">
        <authorList>
            <consortium name="International Citrus Genome Consortium"/>
            <person name="Gmitter F."/>
            <person name="Chen C."/>
            <person name="Farmerie W."/>
            <person name="Harkins T."/>
            <person name="Desany B."/>
            <person name="Mohiuddin M."/>
            <person name="Kodira C."/>
            <person name="Borodovsky M."/>
            <person name="Lomsadze A."/>
            <person name="Burns P."/>
            <person name="Jenkins J."/>
            <person name="Prochnik S."/>
            <person name="Shu S."/>
            <person name="Chapman J."/>
            <person name="Pitluck S."/>
            <person name="Schmutz J."/>
            <person name="Rokhsar D."/>
        </authorList>
    </citation>
    <scope>NUCLEOTIDE SEQUENCE</scope>
</reference>
<feature type="region of interest" description="Disordered" evidence="1">
    <location>
        <begin position="1"/>
        <end position="28"/>
    </location>
</feature>